<feature type="region of interest" description="Disordered" evidence="1">
    <location>
        <begin position="1"/>
        <end position="61"/>
    </location>
</feature>
<feature type="region of interest" description="Disordered" evidence="1">
    <location>
        <begin position="560"/>
        <end position="613"/>
    </location>
</feature>
<dbReference type="Gene3D" id="6.10.140.530">
    <property type="match status" value="3"/>
</dbReference>
<feature type="compositionally biased region" description="Gly residues" evidence="1">
    <location>
        <begin position="363"/>
        <end position="376"/>
    </location>
</feature>
<dbReference type="Proteomes" id="UP001530293">
    <property type="component" value="Unassembled WGS sequence"/>
</dbReference>
<gene>
    <name evidence="3" type="ORF">ACHAWU_006622</name>
</gene>
<sequence length="690" mass="76110">MDVVRGEGGVAKLLLPPPPMMPPPYTAAPRTSDGDGGGAAMSSNNASASTSTSTSSHSCHPLPQSINYEQLFSLLSEYSAQHSGSFIIPTSHPTSHRIADMLNSMGVERVMDARWNAQLNKVAMRHHGVVAPTAVARYTQYGGGFSVDDVNDNGRYDNATTLTEWFHEQRTQYHRYQQNLSNSLSSTRYHQLQTALPQFFARNNSISIATTTAITNNNYGSNNPNTNNTSAAAAAAVATTTTTTTHPHSTTNGNGTKWEARLHELMHYRSLHGHTNVPLSHPTLLGIWVKNQRDIYHNEPSSMPPSRIAALDAINFDWNKWGHQRLQGRKDAWESMYNKLVEYVKKHGHGNVSQHAGKRKGKNGAGGAGGEGGGADGNDEDLEEEERLGKWIKNQLSNIPLFCRCLALTSDHSYVTLGNARAHNLSLYRRHISCYASRRYEYRKYHVKGLGPSRLGRDRIEKLNAIGFQWRLRPERVPWDDRFHALVEFKHTYGHCRVPMSIPELGKWAKYQRDQYVLYLRGKPSKMTPSKIDQLISIGFEDSIEERAVVVAAAASGLLTNGDDDEEVGGGVDVGGIGGGEGNRDEEGEEYEEEEDEDGGDKEDEEGESEYASRLDDSITYHHHQQQHVGDGHAYDAPQQQYPLPGGIGDVTFNSYGVGGGGSAQHSTQQSGLLDPFHYPQGEGGMHYSA</sequence>
<dbReference type="PANTHER" id="PTHR33418">
    <property type="entry name" value="HELICASE-ASSOCIATED"/>
    <property type="match status" value="1"/>
</dbReference>
<reference evidence="3 4" key="1">
    <citation type="submission" date="2024-10" db="EMBL/GenBank/DDBJ databases">
        <title>Updated reference genomes for cyclostephanoid diatoms.</title>
        <authorList>
            <person name="Roberts W.R."/>
            <person name="Alverson A.J."/>
        </authorList>
    </citation>
    <scope>NUCLEOTIDE SEQUENCE [LARGE SCALE GENOMIC DNA]</scope>
    <source>
        <strain evidence="3 4">AJA232-27</strain>
    </source>
</reference>
<keyword evidence="4" id="KW-1185">Reference proteome</keyword>
<accession>A0ABD3M7Q4</accession>
<name>A0ABD3M7Q4_9STRA</name>
<feature type="compositionally biased region" description="Acidic residues" evidence="1">
    <location>
        <begin position="584"/>
        <end position="609"/>
    </location>
</feature>
<feature type="domain" description="Helicase-associated" evidence="2">
    <location>
        <begin position="256"/>
        <end position="316"/>
    </location>
</feature>
<feature type="region of interest" description="Disordered" evidence="1">
    <location>
        <begin position="349"/>
        <end position="380"/>
    </location>
</feature>
<evidence type="ECO:0000313" key="4">
    <source>
        <dbReference type="Proteomes" id="UP001530293"/>
    </source>
</evidence>
<evidence type="ECO:0000259" key="2">
    <source>
        <dbReference type="Pfam" id="PF03457"/>
    </source>
</evidence>
<proteinExistence type="predicted"/>
<organism evidence="3 4">
    <name type="scientific">Discostella pseudostelligera</name>
    <dbReference type="NCBI Taxonomy" id="259834"/>
    <lineage>
        <taxon>Eukaryota</taxon>
        <taxon>Sar</taxon>
        <taxon>Stramenopiles</taxon>
        <taxon>Ochrophyta</taxon>
        <taxon>Bacillariophyta</taxon>
        <taxon>Coscinodiscophyceae</taxon>
        <taxon>Thalassiosirophycidae</taxon>
        <taxon>Stephanodiscales</taxon>
        <taxon>Stephanodiscaceae</taxon>
        <taxon>Discostella</taxon>
    </lineage>
</organism>
<feature type="compositionally biased region" description="Gly residues" evidence="1">
    <location>
        <begin position="569"/>
        <end position="581"/>
    </location>
</feature>
<feature type="compositionally biased region" description="Low complexity" evidence="1">
    <location>
        <begin position="40"/>
        <end position="56"/>
    </location>
</feature>
<dbReference type="Pfam" id="PF03457">
    <property type="entry name" value="HA"/>
    <property type="match status" value="2"/>
</dbReference>
<dbReference type="PANTHER" id="PTHR33418:SF1">
    <property type="entry name" value="HELICASE-ASSOCIATED DOMAIN-CONTAINING PROTEIN"/>
    <property type="match status" value="1"/>
</dbReference>
<feature type="domain" description="Helicase-associated" evidence="2">
    <location>
        <begin position="476"/>
        <end position="540"/>
    </location>
</feature>
<dbReference type="AlphaFoldDB" id="A0ABD3M7Q4"/>
<dbReference type="EMBL" id="JALLBG020000194">
    <property type="protein sequence ID" value="KAL3760074.1"/>
    <property type="molecule type" value="Genomic_DNA"/>
</dbReference>
<feature type="compositionally biased region" description="Pro residues" evidence="1">
    <location>
        <begin position="15"/>
        <end position="26"/>
    </location>
</feature>
<dbReference type="InterPro" id="IPR005114">
    <property type="entry name" value="Helicase_assoc"/>
</dbReference>
<protein>
    <recommendedName>
        <fullName evidence="2">Helicase-associated domain-containing protein</fullName>
    </recommendedName>
</protein>
<evidence type="ECO:0000313" key="3">
    <source>
        <dbReference type="EMBL" id="KAL3760074.1"/>
    </source>
</evidence>
<evidence type="ECO:0000256" key="1">
    <source>
        <dbReference type="SAM" id="MobiDB-lite"/>
    </source>
</evidence>
<comment type="caution">
    <text evidence="3">The sequence shown here is derived from an EMBL/GenBank/DDBJ whole genome shotgun (WGS) entry which is preliminary data.</text>
</comment>